<dbReference type="InterPro" id="IPR043504">
    <property type="entry name" value="Peptidase_S1_PA_chymotrypsin"/>
</dbReference>
<gene>
    <name evidence="2" type="ORF">CBI38_08900</name>
</gene>
<dbReference type="Proteomes" id="UP000245711">
    <property type="component" value="Chromosome"/>
</dbReference>
<dbReference type="AlphaFoldDB" id="A0A2S2BSU3"/>
<keyword evidence="1" id="KW-0732">Signal</keyword>
<dbReference type="Gene3D" id="2.40.10.10">
    <property type="entry name" value="Trypsin-like serine proteases"/>
    <property type="match status" value="2"/>
</dbReference>
<dbReference type="EMBL" id="CP021354">
    <property type="protein sequence ID" value="AWK71697.1"/>
    <property type="molecule type" value="Genomic_DNA"/>
</dbReference>
<sequence length="225" mass="22973">MKKALLILTGLLAVAFVSTPAAHADPGVHVGPGTAYTTNPDVDGFCTIAAVGNDDAGRLVALTIGHCHQQAGTPIYKIGEADRGPIGWETDIWSTNPAGTFHAVDYAVLELNPAVVAPSRYGEGSDVVVNSVGDAEPWNIACKYGPTTGKTCGALAAFAGIHLQNWALMGPGDSGGPLVVGDKLVGISAGLDAAPEAPFIYGKIGPILADIDAQQSFGAGFRPVR</sequence>
<reference evidence="2 3" key="1">
    <citation type="submission" date="2017-05" db="EMBL/GenBank/DDBJ databases">
        <title>Isolation of Rhodococcus sp. S2-17 biodegrading of BP-3.</title>
        <authorList>
            <person name="Lee Y."/>
            <person name="Kim K.H."/>
            <person name="Chun B.H."/>
            <person name="Jung H.S."/>
            <person name="Jeon C.O."/>
        </authorList>
    </citation>
    <scope>NUCLEOTIDE SEQUENCE [LARGE SCALE GENOMIC DNA]</scope>
    <source>
        <strain evidence="2 3">S2-17</strain>
    </source>
</reference>
<keyword evidence="2" id="KW-0378">Hydrolase</keyword>
<dbReference type="SUPFAM" id="SSF50494">
    <property type="entry name" value="Trypsin-like serine proteases"/>
    <property type="match status" value="1"/>
</dbReference>
<dbReference type="InterPro" id="IPR009003">
    <property type="entry name" value="Peptidase_S1_PA"/>
</dbReference>
<name>A0A2S2BSU3_9NOCA</name>
<organism evidence="2 3">
    <name type="scientific">Rhodococcus oxybenzonivorans</name>
    <dbReference type="NCBI Taxonomy" id="1990687"/>
    <lineage>
        <taxon>Bacteria</taxon>
        <taxon>Bacillati</taxon>
        <taxon>Actinomycetota</taxon>
        <taxon>Actinomycetes</taxon>
        <taxon>Mycobacteriales</taxon>
        <taxon>Nocardiaceae</taxon>
        <taxon>Rhodococcus</taxon>
    </lineage>
</organism>
<dbReference type="KEGG" id="roz:CBI38_08900"/>
<feature type="signal peptide" evidence="1">
    <location>
        <begin position="1"/>
        <end position="24"/>
    </location>
</feature>
<protein>
    <submittedName>
        <fullName evidence="2">Serine protease</fullName>
    </submittedName>
</protein>
<evidence type="ECO:0000256" key="1">
    <source>
        <dbReference type="SAM" id="SignalP"/>
    </source>
</evidence>
<accession>A0A2S2BSU3</accession>
<keyword evidence="2" id="KW-0645">Protease</keyword>
<feature type="chain" id="PRO_5015709535" evidence="1">
    <location>
        <begin position="25"/>
        <end position="225"/>
    </location>
</feature>
<evidence type="ECO:0000313" key="2">
    <source>
        <dbReference type="EMBL" id="AWK71697.1"/>
    </source>
</evidence>
<evidence type="ECO:0000313" key="3">
    <source>
        <dbReference type="Proteomes" id="UP000245711"/>
    </source>
</evidence>
<dbReference type="GO" id="GO:0006508">
    <property type="term" value="P:proteolysis"/>
    <property type="evidence" value="ECO:0007669"/>
    <property type="project" value="UniProtKB-KW"/>
</dbReference>
<dbReference type="GO" id="GO:0008233">
    <property type="term" value="F:peptidase activity"/>
    <property type="evidence" value="ECO:0007669"/>
    <property type="project" value="UniProtKB-KW"/>
</dbReference>
<dbReference type="OrthoDB" id="4536940at2"/>
<keyword evidence="3" id="KW-1185">Reference proteome</keyword>
<proteinExistence type="predicted"/>
<dbReference type="RefSeq" id="WP_109328202.1">
    <property type="nucleotide sequence ID" value="NZ_CP021354.1"/>
</dbReference>